<accession>A0A7W6A5R3</accession>
<dbReference type="CDD" id="cd16098">
    <property type="entry name" value="FliS"/>
    <property type="match status" value="1"/>
</dbReference>
<dbReference type="EMBL" id="JACIDH010000001">
    <property type="protein sequence ID" value="MBB3877641.1"/>
    <property type="molecule type" value="Genomic_DNA"/>
</dbReference>
<dbReference type="PANTHER" id="PTHR34773:SF1">
    <property type="entry name" value="FLAGELLAR SECRETION CHAPERONE FLIS"/>
    <property type="match status" value="1"/>
</dbReference>
<proteinExistence type="inferred from homology"/>
<dbReference type="InterPro" id="IPR036584">
    <property type="entry name" value="FliS_sf"/>
</dbReference>
<dbReference type="GO" id="GO:0044780">
    <property type="term" value="P:bacterial-type flagellum assembly"/>
    <property type="evidence" value="ECO:0007669"/>
    <property type="project" value="InterPro"/>
</dbReference>
<organism evidence="6 7">
    <name type="scientific">Sphingomonas pseudosanguinis</name>
    <dbReference type="NCBI Taxonomy" id="413712"/>
    <lineage>
        <taxon>Bacteria</taxon>
        <taxon>Pseudomonadati</taxon>
        <taxon>Pseudomonadota</taxon>
        <taxon>Alphaproteobacteria</taxon>
        <taxon>Sphingomonadales</taxon>
        <taxon>Sphingomonadaceae</taxon>
        <taxon>Sphingomonas</taxon>
    </lineage>
</organism>
<gene>
    <name evidence="6" type="ORF">GGR48_000044</name>
</gene>
<protein>
    <submittedName>
        <fullName evidence="6">Flagellar protein FliS</fullName>
    </submittedName>
</protein>
<keyword evidence="7" id="KW-1185">Reference proteome</keyword>
<dbReference type="PANTHER" id="PTHR34773">
    <property type="entry name" value="FLAGELLAR SECRETION CHAPERONE FLIS"/>
    <property type="match status" value="1"/>
</dbReference>
<evidence type="ECO:0000256" key="3">
    <source>
        <dbReference type="ARBA" id="ARBA00022490"/>
    </source>
</evidence>
<keyword evidence="6" id="KW-0966">Cell projection</keyword>
<evidence type="ECO:0000256" key="5">
    <source>
        <dbReference type="ARBA" id="ARBA00023186"/>
    </source>
</evidence>
<dbReference type="InterPro" id="IPR003713">
    <property type="entry name" value="FliS"/>
</dbReference>
<dbReference type="SUPFAM" id="SSF101116">
    <property type="entry name" value="Flagellar export chaperone FliS"/>
    <property type="match status" value="1"/>
</dbReference>
<keyword evidence="4" id="KW-1005">Bacterial flagellum biogenesis</keyword>
<dbReference type="RefSeq" id="WP_183949691.1">
    <property type="nucleotide sequence ID" value="NZ_CP189888.1"/>
</dbReference>
<evidence type="ECO:0000313" key="7">
    <source>
        <dbReference type="Proteomes" id="UP000538670"/>
    </source>
</evidence>
<comment type="similarity">
    <text evidence="2">Belongs to the FliS family.</text>
</comment>
<reference evidence="6 7" key="1">
    <citation type="submission" date="2020-08" db="EMBL/GenBank/DDBJ databases">
        <title>Genomic Encyclopedia of Type Strains, Phase IV (KMG-IV): sequencing the most valuable type-strain genomes for metagenomic binning, comparative biology and taxonomic classification.</title>
        <authorList>
            <person name="Goeker M."/>
        </authorList>
    </citation>
    <scope>NUCLEOTIDE SEQUENCE [LARGE SCALE GENOMIC DNA]</scope>
    <source>
        <strain evidence="6 7">DSM 19512</strain>
    </source>
</reference>
<dbReference type="GO" id="GO:0005829">
    <property type="term" value="C:cytosol"/>
    <property type="evidence" value="ECO:0007669"/>
    <property type="project" value="UniProtKB-SubCell"/>
</dbReference>
<dbReference type="Proteomes" id="UP000538670">
    <property type="component" value="Unassembled WGS sequence"/>
</dbReference>
<dbReference type="Gene3D" id="1.20.120.340">
    <property type="entry name" value="Flagellar protein FliS"/>
    <property type="match status" value="1"/>
</dbReference>
<name>A0A7W6A5R3_9SPHN</name>
<comment type="subcellular location">
    <subcellularLocation>
        <location evidence="1">Cytoplasm</location>
        <location evidence="1">Cytosol</location>
    </subcellularLocation>
</comment>
<dbReference type="AlphaFoldDB" id="A0A7W6A5R3"/>
<keyword evidence="3" id="KW-0963">Cytoplasm</keyword>
<dbReference type="GO" id="GO:0071973">
    <property type="term" value="P:bacterial-type flagellum-dependent cell motility"/>
    <property type="evidence" value="ECO:0007669"/>
    <property type="project" value="TreeGrafter"/>
</dbReference>
<keyword evidence="6" id="KW-0282">Flagellum</keyword>
<keyword evidence="6" id="KW-0969">Cilium</keyword>
<evidence type="ECO:0000256" key="2">
    <source>
        <dbReference type="ARBA" id="ARBA00008787"/>
    </source>
</evidence>
<comment type="caution">
    <text evidence="6">The sequence shown here is derived from an EMBL/GenBank/DDBJ whole genome shotgun (WGS) entry which is preliminary data.</text>
</comment>
<dbReference type="Pfam" id="PF02561">
    <property type="entry name" value="FliS"/>
    <property type="match status" value="1"/>
</dbReference>
<keyword evidence="5" id="KW-0143">Chaperone</keyword>
<evidence type="ECO:0000256" key="4">
    <source>
        <dbReference type="ARBA" id="ARBA00022795"/>
    </source>
</evidence>
<evidence type="ECO:0000313" key="6">
    <source>
        <dbReference type="EMBL" id="MBB3877641.1"/>
    </source>
</evidence>
<sequence length="139" mass="14882">MTYASAFLTDPAAVYRQIDVVGRTAMADGPALVQLLYEELIAALRSAAWATEHGQLARKSERVTRATAILFALEAGLDFDNGGEMSITFAKLYAGARKQIVDGSLGQDANVFRAVAANMVEIAEAWETVRKMNAGKAGN</sequence>
<evidence type="ECO:0000256" key="1">
    <source>
        <dbReference type="ARBA" id="ARBA00004514"/>
    </source>
</evidence>